<gene>
    <name evidence="2" type="ORF">HLB23_21265</name>
</gene>
<protein>
    <submittedName>
        <fullName evidence="2">Alpha/beta fold hydrolase</fullName>
    </submittedName>
</protein>
<dbReference type="AlphaFoldDB" id="A0A849C8Z0"/>
<accession>A0A849C8Z0</accession>
<keyword evidence="3" id="KW-1185">Reference proteome</keyword>
<dbReference type="RefSeq" id="WP_067519071.1">
    <property type="nucleotide sequence ID" value="NZ_JABELX010000007.1"/>
</dbReference>
<dbReference type="Gene3D" id="3.40.50.1820">
    <property type="entry name" value="alpha/beta hydrolase"/>
    <property type="match status" value="2"/>
</dbReference>
<keyword evidence="2" id="KW-0378">Hydrolase</keyword>
<name>A0A849C8Z0_9NOCA</name>
<dbReference type="Pfam" id="PF12146">
    <property type="entry name" value="Hydrolase_4"/>
    <property type="match status" value="1"/>
</dbReference>
<comment type="caution">
    <text evidence="2">The sequence shown here is derived from an EMBL/GenBank/DDBJ whole genome shotgun (WGS) entry which is preliminary data.</text>
</comment>
<evidence type="ECO:0000259" key="1">
    <source>
        <dbReference type="Pfam" id="PF12146"/>
    </source>
</evidence>
<evidence type="ECO:0000313" key="2">
    <source>
        <dbReference type="EMBL" id="NNH72357.1"/>
    </source>
</evidence>
<reference evidence="2 3" key="1">
    <citation type="submission" date="2020-05" db="EMBL/GenBank/DDBJ databases">
        <title>MicrobeNet Type strains.</title>
        <authorList>
            <person name="Nicholson A.C."/>
        </authorList>
    </citation>
    <scope>NUCLEOTIDE SEQUENCE [LARGE SCALE GENOMIC DNA]</scope>
    <source>
        <strain evidence="2 3">JCM 3224</strain>
    </source>
</reference>
<dbReference type="InterPro" id="IPR029058">
    <property type="entry name" value="AB_hydrolase_fold"/>
</dbReference>
<dbReference type="PANTHER" id="PTHR11614">
    <property type="entry name" value="PHOSPHOLIPASE-RELATED"/>
    <property type="match status" value="1"/>
</dbReference>
<dbReference type="SUPFAM" id="SSF53474">
    <property type="entry name" value="alpha/beta-Hydrolases"/>
    <property type="match status" value="1"/>
</dbReference>
<dbReference type="EMBL" id="JABELX010000007">
    <property type="protein sequence ID" value="NNH72357.1"/>
    <property type="molecule type" value="Genomic_DNA"/>
</dbReference>
<proteinExistence type="predicted"/>
<dbReference type="InterPro" id="IPR051044">
    <property type="entry name" value="MAG_DAG_Lipase"/>
</dbReference>
<evidence type="ECO:0000313" key="3">
    <source>
        <dbReference type="Proteomes" id="UP000586827"/>
    </source>
</evidence>
<dbReference type="InterPro" id="IPR022742">
    <property type="entry name" value="Hydrolase_4"/>
</dbReference>
<dbReference type="GO" id="GO:0016787">
    <property type="term" value="F:hydrolase activity"/>
    <property type="evidence" value="ECO:0007669"/>
    <property type="project" value="UniProtKB-KW"/>
</dbReference>
<feature type="domain" description="Serine aminopeptidase S33" evidence="1">
    <location>
        <begin position="20"/>
        <end position="129"/>
    </location>
</feature>
<sequence length="215" mass="23303">MRYFEGVSGLVHYRRWPVEHPTAVLVLLHGLGQQSADYHRFSRALNRHGIEVWGIDHIGHGLSEGETGSIAEIDDLAANTLGLIGLVRDAQSDVPLVVLGHSLGAGTALIAMMSDSPVVDSVSAVVLTGTPERAAILDVPAPRVPTLVLHGGDDRRAPIGPIRAWSAMRPTVEMREYANAGHDLLHEPVHRAVTETVLDFISTTRSRMPQLVSHY</sequence>
<organism evidence="2 3">
    <name type="scientific">Nocardia uniformis</name>
    <dbReference type="NCBI Taxonomy" id="53432"/>
    <lineage>
        <taxon>Bacteria</taxon>
        <taxon>Bacillati</taxon>
        <taxon>Actinomycetota</taxon>
        <taxon>Actinomycetes</taxon>
        <taxon>Mycobacteriales</taxon>
        <taxon>Nocardiaceae</taxon>
        <taxon>Nocardia</taxon>
    </lineage>
</organism>
<dbReference type="Proteomes" id="UP000586827">
    <property type="component" value="Unassembled WGS sequence"/>
</dbReference>